<dbReference type="HOGENOM" id="CLU_2835722_0_0_1"/>
<evidence type="ECO:0000256" key="1">
    <source>
        <dbReference type="SAM" id="MobiDB-lite"/>
    </source>
</evidence>
<dbReference type="Proteomes" id="UP000007015">
    <property type="component" value="Chromosome 4"/>
</dbReference>
<proteinExistence type="predicted"/>
<accession>B8ASS0</accession>
<dbReference type="EMBL" id="CM000129">
    <property type="protein sequence ID" value="EEC77099.1"/>
    <property type="molecule type" value="Genomic_DNA"/>
</dbReference>
<gene>
    <name evidence="2" type="ORF">OsI_15515</name>
</gene>
<sequence>MATRISGGSTAEELTTGESASSGLGSGGSTLARHTHEEVERWCGNHGNGGGWLIGYGGGTQQLRAT</sequence>
<dbReference type="AlphaFoldDB" id="B8ASS0"/>
<organism evidence="2 3">
    <name type="scientific">Oryza sativa subsp. indica</name>
    <name type="common">Rice</name>
    <dbReference type="NCBI Taxonomy" id="39946"/>
    <lineage>
        <taxon>Eukaryota</taxon>
        <taxon>Viridiplantae</taxon>
        <taxon>Streptophyta</taxon>
        <taxon>Embryophyta</taxon>
        <taxon>Tracheophyta</taxon>
        <taxon>Spermatophyta</taxon>
        <taxon>Magnoliopsida</taxon>
        <taxon>Liliopsida</taxon>
        <taxon>Poales</taxon>
        <taxon>Poaceae</taxon>
        <taxon>BOP clade</taxon>
        <taxon>Oryzoideae</taxon>
        <taxon>Oryzeae</taxon>
        <taxon>Oryzinae</taxon>
        <taxon>Oryza</taxon>
        <taxon>Oryza sativa</taxon>
    </lineage>
</organism>
<evidence type="ECO:0000313" key="2">
    <source>
        <dbReference type="EMBL" id="EEC77099.1"/>
    </source>
</evidence>
<evidence type="ECO:0000313" key="3">
    <source>
        <dbReference type="Proteomes" id="UP000007015"/>
    </source>
</evidence>
<feature type="compositionally biased region" description="Low complexity" evidence="1">
    <location>
        <begin position="14"/>
        <end position="23"/>
    </location>
</feature>
<protein>
    <submittedName>
        <fullName evidence="2">Uncharacterized protein</fullName>
    </submittedName>
</protein>
<dbReference type="Gramene" id="BGIOSGA016205-TA">
    <property type="protein sequence ID" value="BGIOSGA016205-PA"/>
    <property type="gene ID" value="BGIOSGA016205"/>
</dbReference>
<feature type="compositionally biased region" description="Polar residues" evidence="1">
    <location>
        <begin position="1"/>
        <end position="13"/>
    </location>
</feature>
<keyword evidence="3" id="KW-1185">Reference proteome</keyword>
<name>B8ASS0_ORYSI</name>
<reference evidence="2 3" key="1">
    <citation type="journal article" date="2005" name="PLoS Biol.">
        <title>The genomes of Oryza sativa: a history of duplications.</title>
        <authorList>
            <person name="Yu J."/>
            <person name="Wang J."/>
            <person name="Lin W."/>
            <person name="Li S."/>
            <person name="Li H."/>
            <person name="Zhou J."/>
            <person name="Ni P."/>
            <person name="Dong W."/>
            <person name="Hu S."/>
            <person name="Zeng C."/>
            <person name="Zhang J."/>
            <person name="Zhang Y."/>
            <person name="Li R."/>
            <person name="Xu Z."/>
            <person name="Li S."/>
            <person name="Li X."/>
            <person name="Zheng H."/>
            <person name="Cong L."/>
            <person name="Lin L."/>
            <person name="Yin J."/>
            <person name="Geng J."/>
            <person name="Li G."/>
            <person name="Shi J."/>
            <person name="Liu J."/>
            <person name="Lv H."/>
            <person name="Li J."/>
            <person name="Wang J."/>
            <person name="Deng Y."/>
            <person name="Ran L."/>
            <person name="Shi X."/>
            <person name="Wang X."/>
            <person name="Wu Q."/>
            <person name="Li C."/>
            <person name="Ren X."/>
            <person name="Wang J."/>
            <person name="Wang X."/>
            <person name="Li D."/>
            <person name="Liu D."/>
            <person name="Zhang X."/>
            <person name="Ji Z."/>
            <person name="Zhao W."/>
            <person name="Sun Y."/>
            <person name="Zhang Z."/>
            <person name="Bao J."/>
            <person name="Han Y."/>
            <person name="Dong L."/>
            <person name="Ji J."/>
            <person name="Chen P."/>
            <person name="Wu S."/>
            <person name="Liu J."/>
            <person name="Xiao Y."/>
            <person name="Bu D."/>
            <person name="Tan J."/>
            <person name="Yang L."/>
            <person name="Ye C."/>
            <person name="Zhang J."/>
            <person name="Xu J."/>
            <person name="Zhou Y."/>
            <person name="Yu Y."/>
            <person name="Zhang B."/>
            <person name="Zhuang S."/>
            <person name="Wei H."/>
            <person name="Liu B."/>
            <person name="Lei M."/>
            <person name="Yu H."/>
            <person name="Li Y."/>
            <person name="Xu H."/>
            <person name="Wei S."/>
            <person name="He X."/>
            <person name="Fang L."/>
            <person name="Zhang Z."/>
            <person name="Zhang Y."/>
            <person name="Huang X."/>
            <person name="Su Z."/>
            <person name="Tong W."/>
            <person name="Li J."/>
            <person name="Tong Z."/>
            <person name="Li S."/>
            <person name="Ye J."/>
            <person name="Wang L."/>
            <person name="Fang L."/>
            <person name="Lei T."/>
            <person name="Chen C."/>
            <person name="Chen H."/>
            <person name="Xu Z."/>
            <person name="Li H."/>
            <person name="Huang H."/>
            <person name="Zhang F."/>
            <person name="Xu H."/>
            <person name="Li N."/>
            <person name="Zhao C."/>
            <person name="Li S."/>
            <person name="Dong L."/>
            <person name="Huang Y."/>
            <person name="Li L."/>
            <person name="Xi Y."/>
            <person name="Qi Q."/>
            <person name="Li W."/>
            <person name="Zhang B."/>
            <person name="Hu W."/>
            <person name="Zhang Y."/>
            <person name="Tian X."/>
            <person name="Jiao Y."/>
            <person name="Liang X."/>
            <person name="Jin J."/>
            <person name="Gao L."/>
            <person name="Zheng W."/>
            <person name="Hao B."/>
            <person name="Liu S."/>
            <person name="Wang W."/>
            <person name="Yuan L."/>
            <person name="Cao M."/>
            <person name="McDermott J."/>
            <person name="Samudrala R."/>
            <person name="Wang J."/>
            <person name="Wong G.K."/>
            <person name="Yang H."/>
        </authorList>
    </citation>
    <scope>NUCLEOTIDE SEQUENCE [LARGE SCALE GENOMIC DNA]</scope>
    <source>
        <strain evidence="3">cv. 93-11</strain>
    </source>
</reference>
<feature type="region of interest" description="Disordered" evidence="1">
    <location>
        <begin position="1"/>
        <end position="35"/>
    </location>
</feature>